<comment type="caution">
    <text evidence="2">The sequence shown here is derived from an EMBL/GenBank/DDBJ whole genome shotgun (WGS) entry which is preliminary data.</text>
</comment>
<dbReference type="AlphaFoldDB" id="A0A5R9J6Q1"/>
<dbReference type="EMBL" id="VCDI01000003">
    <property type="protein sequence ID" value="TLU72533.1"/>
    <property type="molecule type" value="Genomic_DNA"/>
</dbReference>
<feature type="signal peptide" evidence="1">
    <location>
        <begin position="1"/>
        <end position="25"/>
    </location>
</feature>
<feature type="chain" id="PRO_5024351271" description="Glycine zipper 2TM domain-containing protein" evidence="1">
    <location>
        <begin position="26"/>
        <end position="73"/>
    </location>
</feature>
<organism evidence="2 3">
    <name type="scientific">Lichenicoccus roseus</name>
    <dbReference type="NCBI Taxonomy" id="2683649"/>
    <lineage>
        <taxon>Bacteria</taxon>
        <taxon>Pseudomonadati</taxon>
        <taxon>Pseudomonadota</taxon>
        <taxon>Alphaproteobacteria</taxon>
        <taxon>Acetobacterales</taxon>
        <taxon>Acetobacteraceae</taxon>
        <taxon>Lichenicoccus</taxon>
    </lineage>
</organism>
<evidence type="ECO:0008006" key="4">
    <source>
        <dbReference type="Google" id="ProtNLM"/>
    </source>
</evidence>
<evidence type="ECO:0000313" key="2">
    <source>
        <dbReference type="EMBL" id="TLU72533.1"/>
    </source>
</evidence>
<protein>
    <recommendedName>
        <fullName evidence="4">Glycine zipper 2TM domain-containing protein</fullName>
    </recommendedName>
</protein>
<sequence length="73" mass="6900">MKTILLSAGSAMLMLAAVASQPADAKGCLKGAAVGGVGGHMAGHHGLVGAGVGCAVGHHMANKKAAQSANPPS</sequence>
<evidence type="ECO:0000256" key="1">
    <source>
        <dbReference type="SAM" id="SignalP"/>
    </source>
</evidence>
<keyword evidence="1" id="KW-0732">Signal</keyword>
<proteinExistence type="predicted"/>
<keyword evidence="3" id="KW-1185">Reference proteome</keyword>
<evidence type="ECO:0000313" key="3">
    <source>
        <dbReference type="Proteomes" id="UP000305654"/>
    </source>
</evidence>
<accession>A0A5R9J6Q1</accession>
<reference evidence="2 3" key="1">
    <citation type="submission" date="2019-05" db="EMBL/GenBank/DDBJ databases">
        <authorList>
            <person name="Pankratov T."/>
            <person name="Grouzdev D."/>
        </authorList>
    </citation>
    <scope>NUCLEOTIDE SEQUENCE [LARGE SCALE GENOMIC DNA]</scope>
    <source>
        <strain evidence="2 3">KEBCLARHB70R</strain>
    </source>
</reference>
<dbReference type="Proteomes" id="UP000305654">
    <property type="component" value="Unassembled WGS sequence"/>
</dbReference>
<gene>
    <name evidence="2" type="ORF">FE263_10780</name>
</gene>
<name>A0A5R9J6Q1_9PROT</name>
<dbReference type="RefSeq" id="WP_138325996.1">
    <property type="nucleotide sequence ID" value="NZ_VCDI01000003.1"/>
</dbReference>